<dbReference type="SUPFAM" id="SSF109915">
    <property type="entry name" value="Hypothetical protein YhaI"/>
    <property type="match status" value="1"/>
</dbReference>
<evidence type="ECO:0000313" key="2">
    <source>
        <dbReference type="Proteomes" id="UP001597040"/>
    </source>
</evidence>
<accession>A0ABW3LK51</accession>
<dbReference type="EMBL" id="JBHTKJ010000008">
    <property type="protein sequence ID" value="MFD1037659.1"/>
    <property type="molecule type" value="Genomic_DNA"/>
</dbReference>
<dbReference type="RefSeq" id="WP_390359922.1">
    <property type="nucleotide sequence ID" value="NZ_JBHTKJ010000008.1"/>
</dbReference>
<comment type="caution">
    <text evidence="1">The sequence shown here is derived from an EMBL/GenBank/DDBJ whole genome shotgun (WGS) entry which is preliminary data.</text>
</comment>
<gene>
    <name evidence="1" type="ORF">ACFQ3N_04365</name>
</gene>
<dbReference type="InterPro" id="IPR015058">
    <property type="entry name" value="DUF1878"/>
</dbReference>
<sequence>MVENIRYNDSTSFHLHLLSKVVDMDKYPLIKLIIDTGLSKDECNELLKLLHSLNIQYETQKEEGFLDYTSLLLHFVGMLNEKLEPAKTIYALKKEGYYPSLIREFVILIEKYD</sequence>
<organism evidence="1 2">
    <name type="scientific">Virgibacillus byunsanensis</name>
    <dbReference type="NCBI Taxonomy" id="570945"/>
    <lineage>
        <taxon>Bacteria</taxon>
        <taxon>Bacillati</taxon>
        <taxon>Bacillota</taxon>
        <taxon>Bacilli</taxon>
        <taxon>Bacillales</taxon>
        <taxon>Bacillaceae</taxon>
        <taxon>Virgibacillus</taxon>
    </lineage>
</organism>
<dbReference type="Gene3D" id="1.10.3750.10">
    <property type="entry name" value="YhaI-like"/>
    <property type="match status" value="1"/>
</dbReference>
<dbReference type="Pfam" id="PF08963">
    <property type="entry name" value="DUF1878"/>
    <property type="match status" value="1"/>
</dbReference>
<proteinExistence type="predicted"/>
<name>A0ABW3LK51_9BACI</name>
<dbReference type="InterPro" id="IPR035945">
    <property type="entry name" value="YhaI-like_sf"/>
</dbReference>
<protein>
    <submittedName>
        <fullName evidence="1">DUF1878 family protein</fullName>
    </submittedName>
</protein>
<reference evidence="2" key="1">
    <citation type="journal article" date="2019" name="Int. J. Syst. Evol. Microbiol.">
        <title>The Global Catalogue of Microorganisms (GCM) 10K type strain sequencing project: providing services to taxonomists for standard genome sequencing and annotation.</title>
        <authorList>
            <consortium name="The Broad Institute Genomics Platform"/>
            <consortium name="The Broad Institute Genome Sequencing Center for Infectious Disease"/>
            <person name="Wu L."/>
            <person name="Ma J."/>
        </authorList>
    </citation>
    <scope>NUCLEOTIDE SEQUENCE [LARGE SCALE GENOMIC DNA]</scope>
    <source>
        <strain evidence="2">CCUG 56754</strain>
    </source>
</reference>
<evidence type="ECO:0000313" key="1">
    <source>
        <dbReference type="EMBL" id="MFD1037659.1"/>
    </source>
</evidence>
<keyword evidence="2" id="KW-1185">Reference proteome</keyword>
<dbReference type="Proteomes" id="UP001597040">
    <property type="component" value="Unassembled WGS sequence"/>
</dbReference>